<dbReference type="PANTHER" id="PTHR33392:SF6">
    <property type="entry name" value="POLYISOPRENYL-TEICHOIC ACID--PEPTIDOGLYCAN TEICHOIC ACID TRANSFERASE TAGU"/>
    <property type="match status" value="1"/>
</dbReference>
<organism evidence="5 6">
    <name type="scientific">Tessaracoccus flavescens</name>
    <dbReference type="NCBI Taxonomy" id="399497"/>
    <lineage>
        <taxon>Bacteria</taxon>
        <taxon>Bacillati</taxon>
        <taxon>Actinomycetota</taxon>
        <taxon>Actinomycetes</taxon>
        <taxon>Propionibacteriales</taxon>
        <taxon>Propionibacteriaceae</taxon>
        <taxon>Tessaracoccus</taxon>
    </lineage>
</organism>
<dbReference type="Gene3D" id="3.40.630.190">
    <property type="entry name" value="LCP protein"/>
    <property type="match status" value="1"/>
</dbReference>
<evidence type="ECO:0000259" key="4">
    <source>
        <dbReference type="Pfam" id="PF03816"/>
    </source>
</evidence>
<keyword evidence="3" id="KW-0472">Membrane</keyword>
<evidence type="ECO:0000256" key="3">
    <source>
        <dbReference type="SAM" id="Phobius"/>
    </source>
</evidence>
<evidence type="ECO:0000313" key="5">
    <source>
        <dbReference type="EMBL" id="HJE52259.1"/>
    </source>
</evidence>
<dbReference type="PANTHER" id="PTHR33392">
    <property type="entry name" value="POLYISOPRENYL-TEICHOIC ACID--PEPTIDOGLYCAN TEICHOIC ACID TRANSFERASE TAGU"/>
    <property type="match status" value="1"/>
</dbReference>
<dbReference type="InterPro" id="IPR050922">
    <property type="entry name" value="LytR/CpsA/Psr_CW_biosynth"/>
</dbReference>
<proteinExistence type="inferred from homology"/>
<sequence length="637" mass="68364">MTNDPGPRRALGPNDAEKSADSSSHVSPSRAWMDDDEPTVIRRRNTNFDRYQNYFYPQTSAGPAATDDSDDDGPISVGSPSADPESLVLSQIVVREDGPDPAGRHIAGTAAALDDDRRLRTSMALTVASAVIPGSGLLAAPQIPAKILGAITTAASVAGGLFLVWFVLNRTGDAAALAGNTTILRTASLVLIAVALAWVALITLTHLLTRPGNMRMGRRLVGAVLVAGLAFAVAAPTAVAARYARDQTMLVEKVFKGGDDEVQSTSRPTLAEEGDPWEGIPRVNILLLGADGGLGREEMQENYGVRTDTIMVASIDTKTGDTMLVQVPRNVQFTPFPVGSEMREVFPEGFRGENELDWHVNSIWPKVELEYPDLFVGSTYRGAEALKQGIQGITGLKIDYFAMLNMDGLQELIDAMGGVTVNISQRLAIGGDTKGRKPSGYLEIGPDQHLDGYHALWYARSRRDFSDYDRMARQSCLVDAVIKQANPTNLLTRFEAIASASGDMLLSDIPQRDLDDIIKLAFRVKDGTISRLVFSEGKNGYEYYDPDFVEMRRAVRVAINPPPPSSASASPDGSGVSPTASASESMDVSESPEEEPSVSPSASETGVLTDGTQTVTDVCGFNPPEGWEPTPADDEEE</sequence>
<evidence type="ECO:0000256" key="2">
    <source>
        <dbReference type="SAM" id="MobiDB-lite"/>
    </source>
</evidence>
<feature type="transmembrane region" description="Helical" evidence="3">
    <location>
        <begin position="123"/>
        <end position="140"/>
    </location>
</feature>
<feature type="region of interest" description="Disordered" evidence="2">
    <location>
        <begin position="57"/>
        <end position="84"/>
    </location>
</feature>
<feature type="compositionally biased region" description="Low complexity" evidence="2">
    <location>
        <begin position="566"/>
        <end position="589"/>
    </location>
</feature>
<dbReference type="Proteomes" id="UP000712713">
    <property type="component" value="Unassembled WGS sequence"/>
</dbReference>
<feature type="transmembrane region" description="Helical" evidence="3">
    <location>
        <begin position="147"/>
        <end position="168"/>
    </location>
</feature>
<dbReference type="AlphaFoldDB" id="A0A921EPV0"/>
<keyword evidence="3" id="KW-0812">Transmembrane</keyword>
<gene>
    <name evidence="5" type="ORF">K8V15_09870</name>
</gene>
<name>A0A921EPV0_9ACTN</name>
<evidence type="ECO:0000256" key="1">
    <source>
        <dbReference type="ARBA" id="ARBA00006068"/>
    </source>
</evidence>
<reference evidence="5" key="1">
    <citation type="journal article" date="2021" name="PeerJ">
        <title>Extensive microbial diversity within the chicken gut microbiome revealed by metagenomics and culture.</title>
        <authorList>
            <person name="Gilroy R."/>
            <person name="Ravi A."/>
            <person name="Getino M."/>
            <person name="Pursley I."/>
            <person name="Horton D.L."/>
            <person name="Alikhan N.F."/>
            <person name="Baker D."/>
            <person name="Gharbi K."/>
            <person name="Hall N."/>
            <person name="Watson M."/>
            <person name="Adriaenssens E.M."/>
            <person name="Foster-Nyarko E."/>
            <person name="Jarju S."/>
            <person name="Secka A."/>
            <person name="Antonio M."/>
            <person name="Oren A."/>
            <person name="Chaudhuri R.R."/>
            <person name="La Ragione R."/>
            <person name="Hildebrand F."/>
            <person name="Pallen M.J."/>
        </authorList>
    </citation>
    <scope>NUCLEOTIDE SEQUENCE</scope>
    <source>
        <strain evidence="5">ChiGjej3B3-7470</strain>
    </source>
</reference>
<feature type="domain" description="Cell envelope-related transcriptional attenuator" evidence="4">
    <location>
        <begin position="306"/>
        <end position="485"/>
    </location>
</feature>
<comment type="caution">
    <text evidence="5">The sequence shown here is derived from an EMBL/GenBank/DDBJ whole genome shotgun (WGS) entry which is preliminary data.</text>
</comment>
<feature type="region of interest" description="Disordered" evidence="2">
    <location>
        <begin position="560"/>
        <end position="637"/>
    </location>
</feature>
<reference evidence="5" key="2">
    <citation type="submission" date="2021-09" db="EMBL/GenBank/DDBJ databases">
        <authorList>
            <person name="Gilroy R."/>
        </authorList>
    </citation>
    <scope>NUCLEOTIDE SEQUENCE</scope>
    <source>
        <strain evidence="5">ChiGjej3B3-7470</strain>
    </source>
</reference>
<comment type="similarity">
    <text evidence="1">Belongs to the LytR/CpsA/Psr (LCP) family.</text>
</comment>
<keyword evidence="3" id="KW-1133">Transmembrane helix</keyword>
<feature type="transmembrane region" description="Helical" evidence="3">
    <location>
        <begin position="188"/>
        <end position="208"/>
    </location>
</feature>
<dbReference type="EMBL" id="DYZF01000250">
    <property type="protein sequence ID" value="HJE52259.1"/>
    <property type="molecule type" value="Genomic_DNA"/>
</dbReference>
<dbReference type="InterPro" id="IPR004474">
    <property type="entry name" value="LytR_CpsA_psr"/>
</dbReference>
<feature type="region of interest" description="Disordered" evidence="2">
    <location>
        <begin position="1"/>
        <end position="39"/>
    </location>
</feature>
<dbReference type="NCBIfam" id="TIGR00350">
    <property type="entry name" value="lytR_cpsA_psr"/>
    <property type="match status" value="1"/>
</dbReference>
<evidence type="ECO:0000313" key="6">
    <source>
        <dbReference type="Proteomes" id="UP000712713"/>
    </source>
</evidence>
<protein>
    <submittedName>
        <fullName evidence="5">LCP family protein</fullName>
    </submittedName>
</protein>
<feature type="transmembrane region" description="Helical" evidence="3">
    <location>
        <begin position="220"/>
        <end position="244"/>
    </location>
</feature>
<accession>A0A921EPV0</accession>
<dbReference type="Pfam" id="PF03816">
    <property type="entry name" value="LytR_cpsA_psr"/>
    <property type="match status" value="1"/>
</dbReference>